<dbReference type="Proteomes" id="UP000198505">
    <property type="component" value="Unassembled WGS sequence"/>
</dbReference>
<name>A0A1H9VX86_9GAMM</name>
<evidence type="ECO:0008006" key="4">
    <source>
        <dbReference type="Google" id="ProtNLM"/>
    </source>
</evidence>
<dbReference type="STRING" id="416874.SAMN04487958_11158"/>
<dbReference type="EMBL" id="FOGS01000011">
    <property type="protein sequence ID" value="SES26275.1"/>
    <property type="molecule type" value="Genomic_DNA"/>
</dbReference>
<keyword evidence="1" id="KW-0732">Signal</keyword>
<dbReference type="Pfam" id="PF11937">
    <property type="entry name" value="DUF3455"/>
    <property type="match status" value="1"/>
</dbReference>
<organism evidence="2 3">
    <name type="scientific">Vreelandella subterranea</name>
    <dbReference type="NCBI Taxonomy" id="416874"/>
    <lineage>
        <taxon>Bacteria</taxon>
        <taxon>Pseudomonadati</taxon>
        <taxon>Pseudomonadota</taxon>
        <taxon>Gammaproteobacteria</taxon>
        <taxon>Oceanospirillales</taxon>
        <taxon>Halomonadaceae</taxon>
        <taxon>Vreelandella</taxon>
    </lineage>
</organism>
<protein>
    <recommendedName>
        <fullName evidence="4">DUF3455 domain-containing protein</fullName>
    </recommendedName>
</protein>
<accession>A0A1H9VX86</accession>
<dbReference type="RefSeq" id="WP_092829280.1">
    <property type="nucleotide sequence ID" value="NZ_FOGS01000011.1"/>
</dbReference>
<dbReference type="InterPro" id="IPR021851">
    <property type="entry name" value="DUF3455"/>
</dbReference>
<reference evidence="3" key="1">
    <citation type="submission" date="2016-10" db="EMBL/GenBank/DDBJ databases">
        <authorList>
            <person name="Varghese N."/>
            <person name="Submissions S."/>
        </authorList>
    </citation>
    <scope>NUCLEOTIDE SEQUENCE [LARGE SCALE GENOMIC DNA]</scope>
    <source>
        <strain evidence="3">CGMCC 1.6495</strain>
    </source>
</reference>
<feature type="chain" id="PRO_5011657803" description="DUF3455 domain-containing protein" evidence="1">
    <location>
        <begin position="26"/>
        <end position="174"/>
    </location>
</feature>
<evidence type="ECO:0000313" key="2">
    <source>
        <dbReference type="EMBL" id="SES26275.1"/>
    </source>
</evidence>
<gene>
    <name evidence="2" type="ORF">SAMN04487958_11158</name>
</gene>
<evidence type="ECO:0000256" key="1">
    <source>
        <dbReference type="SAM" id="SignalP"/>
    </source>
</evidence>
<dbReference type="PANTHER" id="PTHR35567">
    <property type="entry name" value="MALATE DEHYDROGENASE (AFU_ORTHOLOGUE AFUA_2G13800)"/>
    <property type="match status" value="1"/>
</dbReference>
<dbReference type="AlphaFoldDB" id="A0A1H9VX86"/>
<dbReference type="PANTHER" id="PTHR35567:SF1">
    <property type="entry name" value="CONSERVED FUNGAL PROTEIN (AFU_ORTHOLOGUE AFUA_1G14230)"/>
    <property type="match status" value="1"/>
</dbReference>
<evidence type="ECO:0000313" key="3">
    <source>
        <dbReference type="Proteomes" id="UP000198505"/>
    </source>
</evidence>
<sequence length="174" mass="18079">MTLHHLTRATLAATLIASFSHAALADMTPADVQVPDGNAVALETVGVGAITYMCEMNDEDTMAWVFKGPHAALNDSDGSQVGSYYGPPATWEALDGSKVTGTQLATAANGDGNIPLQLVEANPAEGEGAMTGVSYIQRLNTQGGVAPDVACDMDHDGATAVVTYQADYIFWSAE</sequence>
<feature type="signal peptide" evidence="1">
    <location>
        <begin position="1"/>
        <end position="25"/>
    </location>
</feature>
<proteinExistence type="predicted"/>
<keyword evidence="3" id="KW-1185">Reference proteome</keyword>